<dbReference type="Pfam" id="PF03109">
    <property type="entry name" value="ABC1"/>
    <property type="match status" value="1"/>
</dbReference>
<evidence type="ECO:0000313" key="4">
    <source>
        <dbReference type="EMBL" id="CAK9019362.1"/>
    </source>
</evidence>
<dbReference type="InterPro" id="IPR000719">
    <property type="entry name" value="Prot_kinase_dom"/>
</dbReference>
<name>A0ABP0JXY8_9DINO</name>
<evidence type="ECO:0000259" key="3">
    <source>
        <dbReference type="PROSITE" id="PS50011"/>
    </source>
</evidence>
<accession>A0ABP0JXY8</accession>
<comment type="caution">
    <text evidence="4">The sequence shown here is derived from an EMBL/GenBank/DDBJ whole genome shotgun (WGS) entry which is preliminary data.</text>
</comment>
<gene>
    <name evidence="4" type="ORF">CCMP2556_LOCUS13640</name>
</gene>
<dbReference type="PANTHER" id="PTHR45890:SF1">
    <property type="entry name" value="AARF DOMAIN CONTAINING KINASE 2"/>
    <property type="match status" value="1"/>
</dbReference>
<sequence length="559" mass="62986">MLRLGRSRLSHALRRDALRPTRAFPRASRGVRGFGSSVGEASGSPGDVTGRRLSGPLRLFGLALGSGAAGVGLSYWRRPSEEIELPAVPEPEAFIHPYETWPWYQKAWFAFKRSVFLAFVFAPFMCASLVLLVKKENGNAGYWREFWLQQMLECTQRAGAAFQKFGQWLSMRPDMFPPDVILVLSKLRADAPAHPGTVSRQKLREHLGKEVEELFEEFEEEPVASGSVGQVHRARLRPEHALDGPGGHLREVAVKIQHPGVIESAFMDLNIVWKIVEFSENFLHMTMPFDRSDFDGVIQAQMDFTREAFNLQQFAKNFKGESCIRFPKVSSRFVTPEVLVETWESGELISNIMEDFDNAKAKCQDAVSALEEKKRQVQGKLSKILYDMSMKMMVRDNFVHGDLHGGNILYSMSDDHVTVLDAGIATSLEKRTFAPFGVFLHALCSGQTDIVVDYLQRFNESKICVNTKQLKTDIQETMDKYMGPFRLNQHGPLNAADMFGEVMFTLQRHGMLLKGDVASTLFTISISEGLVRQLDPTFDVAKQALPYIAKYMGSVLNHF</sequence>
<keyword evidence="2" id="KW-0812">Transmembrane</keyword>
<dbReference type="PANTHER" id="PTHR45890">
    <property type="entry name" value="AARF DOMAIN CONTAINING KINASE 2 (PREDICTED)"/>
    <property type="match status" value="1"/>
</dbReference>
<dbReference type="EMBL" id="CAXAMN010006836">
    <property type="protein sequence ID" value="CAK9019362.1"/>
    <property type="molecule type" value="Genomic_DNA"/>
</dbReference>
<protein>
    <recommendedName>
        <fullName evidence="3">Protein kinase domain-containing protein</fullName>
    </recommendedName>
</protein>
<evidence type="ECO:0000256" key="2">
    <source>
        <dbReference type="SAM" id="Phobius"/>
    </source>
</evidence>
<feature type="transmembrane region" description="Helical" evidence="2">
    <location>
        <begin position="114"/>
        <end position="133"/>
    </location>
</feature>
<dbReference type="Proteomes" id="UP001642484">
    <property type="component" value="Unassembled WGS sequence"/>
</dbReference>
<proteinExistence type="predicted"/>
<dbReference type="PROSITE" id="PS50011">
    <property type="entry name" value="PROTEIN_KINASE_DOM"/>
    <property type="match status" value="1"/>
</dbReference>
<dbReference type="SUPFAM" id="SSF56112">
    <property type="entry name" value="Protein kinase-like (PK-like)"/>
    <property type="match status" value="1"/>
</dbReference>
<dbReference type="InterPro" id="IPR004147">
    <property type="entry name" value="ABC1_dom"/>
</dbReference>
<reference evidence="4 5" key="1">
    <citation type="submission" date="2024-02" db="EMBL/GenBank/DDBJ databases">
        <authorList>
            <person name="Chen Y."/>
            <person name="Shah S."/>
            <person name="Dougan E. K."/>
            <person name="Thang M."/>
            <person name="Chan C."/>
        </authorList>
    </citation>
    <scope>NUCLEOTIDE SEQUENCE [LARGE SCALE GENOMIC DNA]</scope>
</reference>
<keyword evidence="2" id="KW-0472">Membrane</keyword>
<keyword evidence="2" id="KW-1133">Transmembrane helix</keyword>
<feature type="coiled-coil region" evidence="1">
    <location>
        <begin position="353"/>
        <end position="380"/>
    </location>
</feature>
<keyword evidence="1" id="KW-0175">Coiled coil</keyword>
<evidence type="ECO:0000256" key="1">
    <source>
        <dbReference type="SAM" id="Coils"/>
    </source>
</evidence>
<dbReference type="InterPro" id="IPR052402">
    <property type="entry name" value="ADCK_kinase"/>
</dbReference>
<dbReference type="InterPro" id="IPR011009">
    <property type="entry name" value="Kinase-like_dom_sf"/>
</dbReference>
<evidence type="ECO:0000313" key="5">
    <source>
        <dbReference type="Proteomes" id="UP001642484"/>
    </source>
</evidence>
<feature type="domain" description="Protein kinase" evidence="3">
    <location>
        <begin position="217"/>
        <end position="559"/>
    </location>
</feature>
<organism evidence="4 5">
    <name type="scientific">Durusdinium trenchii</name>
    <dbReference type="NCBI Taxonomy" id="1381693"/>
    <lineage>
        <taxon>Eukaryota</taxon>
        <taxon>Sar</taxon>
        <taxon>Alveolata</taxon>
        <taxon>Dinophyceae</taxon>
        <taxon>Suessiales</taxon>
        <taxon>Symbiodiniaceae</taxon>
        <taxon>Durusdinium</taxon>
    </lineage>
</organism>
<keyword evidence="5" id="KW-1185">Reference proteome</keyword>